<evidence type="ECO:0000256" key="3">
    <source>
        <dbReference type="ARBA" id="ARBA00022989"/>
    </source>
</evidence>
<dbReference type="Pfam" id="PF20684">
    <property type="entry name" value="Fung_rhodopsin"/>
    <property type="match status" value="1"/>
</dbReference>
<name>A0ABR2VHR9_9PEZI</name>
<evidence type="ECO:0000313" key="10">
    <source>
        <dbReference type="Proteomes" id="UP001408356"/>
    </source>
</evidence>
<feature type="domain" description="Rhodopsin" evidence="8">
    <location>
        <begin position="31"/>
        <end position="266"/>
    </location>
</feature>
<feature type="transmembrane region" description="Helical" evidence="7">
    <location>
        <begin position="182"/>
        <end position="199"/>
    </location>
</feature>
<protein>
    <submittedName>
        <fullName evidence="9">Integral membrane protein</fullName>
    </submittedName>
</protein>
<dbReference type="InterPro" id="IPR052337">
    <property type="entry name" value="SAT4-like"/>
</dbReference>
<evidence type="ECO:0000259" key="8">
    <source>
        <dbReference type="Pfam" id="PF20684"/>
    </source>
</evidence>
<feature type="transmembrane region" description="Helical" evidence="7">
    <location>
        <begin position="95"/>
        <end position="116"/>
    </location>
</feature>
<evidence type="ECO:0000256" key="1">
    <source>
        <dbReference type="ARBA" id="ARBA00004141"/>
    </source>
</evidence>
<feature type="transmembrane region" description="Helical" evidence="7">
    <location>
        <begin position="128"/>
        <end position="150"/>
    </location>
</feature>
<feature type="transmembrane region" description="Helical" evidence="7">
    <location>
        <begin position="211"/>
        <end position="231"/>
    </location>
</feature>
<keyword evidence="3 7" id="KW-1133">Transmembrane helix</keyword>
<feature type="transmembrane region" description="Helical" evidence="7">
    <location>
        <begin position="12"/>
        <end position="35"/>
    </location>
</feature>
<reference evidence="9 10" key="1">
    <citation type="journal article" date="2024" name="J. Plant Pathol.">
        <title>Sequence and assembly of the genome of Seiridium unicorne, isolate CBS 538.82, causal agent of cypress canker disease.</title>
        <authorList>
            <person name="Scali E."/>
            <person name="Rocca G.D."/>
            <person name="Danti R."/>
            <person name="Garbelotto M."/>
            <person name="Barberini S."/>
            <person name="Baroncelli R."/>
            <person name="Emiliani G."/>
        </authorList>
    </citation>
    <scope>NUCLEOTIDE SEQUENCE [LARGE SCALE GENOMIC DNA]</scope>
    <source>
        <strain evidence="9 10">BM-138-508</strain>
    </source>
</reference>
<evidence type="ECO:0000256" key="2">
    <source>
        <dbReference type="ARBA" id="ARBA00022692"/>
    </source>
</evidence>
<feature type="compositionally biased region" description="Polar residues" evidence="6">
    <location>
        <begin position="349"/>
        <end position="361"/>
    </location>
</feature>
<evidence type="ECO:0000256" key="6">
    <source>
        <dbReference type="SAM" id="MobiDB-lite"/>
    </source>
</evidence>
<evidence type="ECO:0000256" key="4">
    <source>
        <dbReference type="ARBA" id="ARBA00023136"/>
    </source>
</evidence>
<feature type="transmembrane region" description="Helical" evidence="7">
    <location>
        <begin position="237"/>
        <end position="262"/>
    </location>
</feature>
<comment type="similarity">
    <text evidence="5">Belongs to the SAT4 family.</text>
</comment>
<accession>A0ABR2VHR9</accession>
<evidence type="ECO:0000256" key="5">
    <source>
        <dbReference type="ARBA" id="ARBA00038359"/>
    </source>
</evidence>
<dbReference type="Proteomes" id="UP001408356">
    <property type="component" value="Unassembled WGS sequence"/>
</dbReference>
<gene>
    <name evidence="9" type="ORF">SUNI508_12653</name>
</gene>
<dbReference type="EMBL" id="JARVKF010000007">
    <property type="protein sequence ID" value="KAK9426029.1"/>
    <property type="molecule type" value="Genomic_DNA"/>
</dbReference>
<organism evidence="9 10">
    <name type="scientific">Seiridium unicorne</name>
    <dbReference type="NCBI Taxonomy" id="138068"/>
    <lineage>
        <taxon>Eukaryota</taxon>
        <taxon>Fungi</taxon>
        <taxon>Dikarya</taxon>
        <taxon>Ascomycota</taxon>
        <taxon>Pezizomycotina</taxon>
        <taxon>Sordariomycetes</taxon>
        <taxon>Xylariomycetidae</taxon>
        <taxon>Amphisphaeriales</taxon>
        <taxon>Sporocadaceae</taxon>
        <taxon>Seiridium</taxon>
    </lineage>
</organism>
<feature type="region of interest" description="Disordered" evidence="6">
    <location>
        <begin position="292"/>
        <end position="361"/>
    </location>
</feature>
<keyword evidence="10" id="KW-1185">Reference proteome</keyword>
<proteinExistence type="inferred from homology"/>
<keyword evidence="2 7" id="KW-0812">Transmembrane</keyword>
<dbReference type="InterPro" id="IPR049326">
    <property type="entry name" value="Rhodopsin_dom_fungi"/>
</dbReference>
<sequence>MAFELWKNSAQWAQFLTLIIFTPLGIAVTLLRFVATHRSARKPSLEDWLALTATIFFVLNNLAALMATSILNGRSIPEEIAESMSDYVRMRKWDMAALDFYFVQCLVVKLSVLALYRRIFGAKRAYRVWIYILSGIQSLWCLFLVIGQLLQCKPFYRYFDITIEGTCTDEGTFILGCEVPNSLVDFAMVVLAMLMIRPLQLSARTKWKLRVLFGLGGLVGVIGFIKIAITYSTSTLYAFSMISVWSDVQMFVSILCCCLPVIHPMMPTTSFWGQLSSRIISYATFGRVSRPRTGIPPSEGSVKRSEGNMGSKQNHGWENLDEHHSTMNLAWSEAPPPEPSGQAFGLNEFPTTQAENSETSGIRVQREFAIV</sequence>
<dbReference type="PANTHER" id="PTHR33048:SF47">
    <property type="entry name" value="INTEGRAL MEMBRANE PROTEIN-RELATED"/>
    <property type="match status" value="1"/>
</dbReference>
<comment type="caution">
    <text evidence="9">The sequence shown here is derived from an EMBL/GenBank/DDBJ whole genome shotgun (WGS) entry which is preliminary data.</text>
</comment>
<dbReference type="PANTHER" id="PTHR33048">
    <property type="entry name" value="PTH11-LIKE INTEGRAL MEMBRANE PROTEIN (AFU_ORTHOLOGUE AFUA_5G11245)"/>
    <property type="match status" value="1"/>
</dbReference>
<feature type="transmembrane region" description="Helical" evidence="7">
    <location>
        <begin position="47"/>
        <end position="71"/>
    </location>
</feature>
<comment type="subcellular location">
    <subcellularLocation>
        <location evidence="1">Membrane</location>
        <topology evidence="1">Multi-pass membrane protein</topology>
    </subcellularLocation>
</comment>
<keyword evidence="4 7" id="KW-0472">Membrane</keyword>
<evidence type="ECO:0000256" key="7">
    <source>
        <dbReference type="SAM" id="Phobius"/>
    </source>
</evidence>
<evidence type="ECO:0000313" key="9">
    <source>
        <dbReference type="EMBL" id="KAK9426029.1"/>
    </source>
</evidence>